<protein>
    <submittedName>
        <fullName evidence="2">Uncharacterized protein</fullName>
    </submittedName>
</protein>
<comment type="caution">
    <text evidence="2">The sequence shown here is derived from an EMBL/GenBank/DDBJ whole genome shotgun (WGS) entry which is preliminary data.</text>
</comment>
<evidence type="ECO:0000256" key="1">
    <source>
        <dbReference type="SAM" id="MobiDB-lite"/>
    </source>
</evidence>
<dbReference type="AlphaFoldDB" id="A0A1J5QH19"/>
<proteinExistence type="predicted"/>
<organism evidence="2">
    <name type="scientific">mine drainage metagenome</name>
    <dbReference type="NCBI Taxonomy" id="410659"/>
    <lineage>
        <taxon>unclassified sequences</taxon>
        <taxon>metagenomes</taxon>
        <taxon>ecological metagenomes</taxon>
    </lineage>
</organism>
<dbReference type="AntiFam" id="ANF00172">
    <property type="entry name" value="Shadow ORF (opposite lhr)"/>
</dbReference>
<gene>
    <name evidence="2" type="ORF">GALL_353910</name>
</gene>
<dbReference type="EMBL" id="MLJW01000764">
    <property type="protein sequence ID" value="OIQ82814.1"/>
    <property type="molecule type" value="Genomic_DNA"/>
</dbReference>
<feature type="region of interest" description="Disordered" evidence="1">
    <location>
        <begin position="372"/>
        <end position="391"/>
    </location>
</feature>
<name>A0A1J5QH19_9ZZZZ</name>
<evidence type="ECO:0000313" key="2">
    <source>
        <dbReference type="EMBL" id="OIQ82814.1"/>
    </source>
</evidence>
<reference evidence="2" key="1">
    <citation type="submission" date="2016-10" db="EMBL/GenBank/DDBJ databases">
        <title>Sequence of Gallionella enrichment culture.</title>
        <authorList>
            <person name="Poehlein A."/>
            <person name="Muehling M."/>
            <person name="Daniel R."/>
        </authorList>
    </citation>
    <scope>NUCLEOTIDE SEQUENCE</scope>
</reference>
<sequence>MELFDLSAPHPVADHGGGDQLTAEGREDHPVRDRSHLVTRASDPLQTARDRRRCPDLDHEVDRAHVDPELERRRRDHGREGARLQLVLRAGPLGPAHRPVVGTSEDRQLRIEPDRRRGLRRGVGGSERPRFRKHDAVPLRPHLVHPCGEPFGPTSRVREHEGRAVLGDEVDDALLDVRPDRRLRQVGRSRPAQVRLVRRRRARGHRTGTVASRCWCARQVGEVRDGDDDVDDHTFGGRRLDDRDRAGAVGVGADADEEPGHRLRRSYCRRQADPLRRAAEQRVEPLQGQREVRAPLGPGDGVDLVDDHGVHPGKTSASCRGEDQVQGLGGRDEDVRRCGGETAAFVRRGVTGADPDPDVGQYDAPAQRCLADADEGRPQVALDVRRERLER</sequence>
<feature type="region of interest" description="Disordered" evidence="1">
    <location>
        <begin position="276"/>
        <end position="335"/>
    </location>
</feature>
<feature type="compositionally biased region" description="Basic and acidic residues" evidence="1">
    <location>
        <begin position="24"/>
        <end position="36"/>
    </location>
</feature>
<feature type="region of interest" description="Disordered" evidence="1">
    <location>
        <begin position="1"/>
        <end position="60"/>
    </location>
</feature>
<accession>A0A1J5QH19</accession>